<gene>
    <name evidence="1" type="ORF">I7I53_09041</name>
</gene>
<protein>
    <submittedName>
        <fullName evidence="1">Uncharacterized protein</fullName>
    </submittedName>
</protein>
<evidence type="ECO:0000313" key="2">
    <source>
        <dbReference type="Proteomes" id="UP000663419"/>
    </source>
</evidence>
<accession>A0A8A1L7X8</accession>
<reference evidence="1" key="1">
    <citation type="submission" date="2021-01" db="EMBL/GenBank/DDBJ databases">
        <title>Chromosome-level genome assembly of a human fungal pathogen reveals clustering of transcriptionally co-regulated genes.</title>
        <authorList>
            <person name="Voorhies M."/>
            <person name="Cohen S."/>
            <person name="Shea T.P."/>
            <person name="Petrus S."/>
            <person name="Munoz J.F."/>
            <person name="Poplawski S."/>
            <person name="Goldman W.E."/>
            <person name="Michael T."/>
            <person name="Cuomo C.A."/>
            <person name="Sil A."/>
            <person name="Beyhan S."/>
        </authorList>
    </citation>
    <scope>NUCLEOTIDE SEQUENCE</scope>
    <source>
        <strain evidence="1">H88</strain>
    </source>
</reference>
<dbReference type="EMBL" id="CP069102">
    <property type="protein sequence ID" value="QSS48855.1"/>
    <property type="molecule type" value="Genomic_DNA"/>
</dbReference>
<organism evidence="1 2">
    <name type="scientific">Ajellomyces capsulatus (strain H88)</name>
    <name type="common">Darling's disease fungus</name>
    <name type="synonym">Histoplasma capsulatum</name>
    <dbReference type="NCBI Taxonomy" id="544711"/>
    <lineage>
        <taxon>Eukaryota</taxon>
        <taxon>Fungi</taxon>
        <taxon>Dikarya</taxon>
        <taxon>Ascomycota</taxon>
        <taxon>Pezizomycotina</taxon>
        <taxon>Eurotiomycetes</taxon>
        <taxon>Eurotiomycetidae</taxon>
        <taxon>Onygenales</taxon>
        <taxon>Ajellomycetaceae</taxon>
        <taxon>Histoplasma</taxon>
    </lineage>
</organism>
<dbReference type="AlphaFoldDB" id="A0A8A1L7X8"/>
<dbReference type="Proteomes" id="UP000663419">
    <property type="component" value="Chromosome 1"/>
</dbReference>
<dbReference type="VEuPathDB" id="FungiDB:I7I53_09041"/>
<evidence type="ECO:0000313" key="1">
    <source>
        <dbReference type="EMBL" id="QSS48855.1"/>
    </source>
</evidence>
<sequence>MNGALLSIPNLVSSAIRGSAGVHCCDQCRLPWRQNALLFILNFRAANALPVKGTSRVFCFSRHCPLAPLVVTGCGRDEVTKSLCPANHNEQNMGIGLPHDHNEPKAMRR</sequence>
<name>A0A8A1L7X8_AJEC8</name>
<proteinExistence type="predicted"/>